<feature type="domain" description="Flavinylation-associated cytochrome" evidence="2">
    <location>
        <begin position="6"/>
        <end position="72"/>
    </location>
</feature>
<dbReference type="AlphaFoldDB" id="A0A9X4RLS8"/>
<feature type="transmembrane region" description="Helical" evidence="1">
    <location>
        <begin position="49"/>
        <end position="70"/>
    </location>
</feature>
<comment type="caution">
    <text evidence="3">The sequence shown here is derived from an EMBL/GenBank/DDBJ whole genome shotgun (WGS) entry which is preliminary data.</text>
</comment>
<proteinExistence type="predicted"/>
<reference evidence="3" key="2">
    <citation type="submission" date="2022-10" db="EMBL/GenBank/DDBJ databases">
        <authorList>
            <person name="Aronson H.S."/>
        </authorList>
    </citation>
    <scope>NUCLEOTIDE SEQUENCE</scope>
    <source>
        <strain evidence="3">RS19-109</strain>
    </source>
</reference>
<gene>
    <name evidence="3" type="ORF">OLX77_04810</name>
</gene>
<evidence type="ECO:0000256" key="1">
    <source>
        <dbReference type="SAM" id="Phobius"/>
    </source>
</evidence>
<keyword evidence="1" id="KW-0472">Membrane</keyword>
<evidence type="ECO:0000313" key="4">
    <source>
        <dbReference type="Proteomes" id="UP001154240"/>
    </source>
</evidence>
<reference evidence="3" key="1">
    <citation type="journal article" date="2022" name="bioRxiv">
        <title>Thiovibrio frasassiensisgen. nov., sp. nov., an autotrophic, elemental sulfur disproportionating bacterium isolated from sulfidic karst sediment, and proposal of Thiovibrionaceae fam. nov.</title>
        <authorList>
            <person name="Aronson H."/>
            <person name="Thomas C."/>
            <person name="Bhattacharyya M."/>
            <person name="Eckstein S."/>
            <person name="Jensen S."/>
            <person name="Barco R."/>
            <person name="Macalady J."/>
            <person name="Amend J."/>
        </authorList>
    </citation>
    <scope>NUCLEOTIDE SEQUENCE</scope>
    <source>
        <strain evidence="3">RS19-109</strain>
    </source>
</reference>
<sequence>MNMRKITSLTALLSFALEMLTSIILYIVPQGRVAYWSDWHLWGLSKTQWGSLHVNLGVLFLLAICLHTYYNWSPIVAYLKNRAGRLRFFTTDLTIALLLCLAFTLGTYLELPPFSTIITIGDQIKERAAKKYGEPPYGHAELSSLATFSKKVELDLDAGLSRLAAAKIRVSDPSQSIAEIARMNTLTPKAVYEAMLPPPQPGQAKSLPANPPGGFGMKPLTDICREYRLDCAAVVQGLAAKKITATPAMTIKEIAGTNNTSPMDIFEALRQVTEHRESKPRT</sequence>
<keyword evidence="4" id="KW-1185">Reference proteome</keyword>
<keyword evidence="1" id="KW-0812">Transmembrane</keyword>
<dbReference type="InterPro" id="IPR025517">
    <property type="entry name" value="DUF4405"/>
</dbReference>
<name>A0A9X4RLS8_9BACT</name>
<evidence type="ECO:0000313" key="3">
    <source>
        <dbReference type="EMBL" id="MDG4475478.1"/>
    </source>
</evidence>
<feature type="transmembrane region" description="Helical" evidence="1">
    <location>
        <begin position="91"/>
        <end position="109"/>
    </location>
</feature>
<dbReference type="Proteomes" id="UP001154240">
    <property type="component" value="Unassembled WGS sequence"/>
</dbReference>
<dbReference type="EMBL" id="JAPHEH010000001">
    <property type="protein sequence ID" value="MDG4475478.1"/>
    <property type="molecule type" value="Genomic_DNA"/>
</dbReference>
<evidence type="ECO:0000259" key="2">
    <source>
        <dbReference type="Pfam" id="PF14358"/>
    </source>
</evidence>
<keyword evidence="1" id="KW-1133">Transmembrane helix</keyword>
<organism evidence="3 4">
    <name type="scientific">Thiovibrio frasassiensis</name>
    <dbReference type="NCBI Taxonomy" id="2984131"/>
    <lineage>
        <taxon>Bacteria</taxon>
        <taxon>Pseudomonadati</taxon>
        <taxon>Thermodesulfobacteriota</taxon>
        <taxon>Desulfobulbia</taxon>
        <taxon>Desulfobulbales</taxon>
        <taxon>Thiovibrionaceae</taxon>
        <taxon>Thiovibrio</taxon>
    </lineage>
</organism>
<dbReference type="RefSeq" id="WP_307632451.1">
    <property type="nucleotide sequence ID" value="NZ_JAPHEH010000001.1"/>
</dbReference>
<dbReference type="Pfam" id="PF14358">
    <property type="entry name" value="DUF4405"/>
    <property type="match status" value="1"/>
</dbReference>
<accession>A0A9X4RLS8</accession>
<protein>
    <submittedName>
        <fullName evidence="3">DUF4405 domain-containing protein</fullName>
    </submittedName>
</protein>